<keyword evidence="1" id="KW-0812">Transmembrane</keyword>
<reference evidence="3" key="1">
    <citation type="submission" date="2016-06" db="EMBL/GenBank/DDBJ databases">
        <authorList>
            <person name="Varghese N."/>
            <person name="Submissions Spin"/>
        </authorList>
    </citation>
    <scope>NUCLEOTIDE SEQUENCE [LARGE SCALE GENOMIC DNA]</scope>
    <source>
        <strain evidence="3">DSM 43817</strain>
    </source>
</reference>
<dbReference type="EMBL" id="FMHW01000002">
    <property type="protein sequence ID" value="SCL41829.1"/>
    <property type="molecule type" value="Genomic_DNA"/>
</dbReference>
<evidence type="ECO:0000256" key="1">
    <source>
        <dbReference type="SAM" id="Phobius"/>
    </source>
</evidence>
<keyword evidence="1" id="KW-0472">Membrane</keyword>
<dbReference type="OrthoDB" id="4241523at2"/>
<evidence type="ECO:0000313" key="2">
    <source>
        <dbReference type="EMBL" id="SCL41829.1"/>
    </source>
</evidence>
<protein>
    <submittedName>
        <fullName evidence="2">Uncharacterized protein</fullName>
    </submittedName>
</protein>
<evidence type="ECO:0000313" key="3">
    <source>
        <dbReference type="Proteomes" id="UP000198959"/>
    </source>
</evidence>
<keyword evidence="3" id="KW-1185">Reference proteome</keyword>
<dbReference type="Proteomes" id="UP000198959">
    <property type="component" value="Unassembled WGS sequence"/>
</dbReference>
<keyword evidence="1" id="KW-1133">Transmembrane helix</keyword>
<feature type="transmembrane region" description="Helical" evidence="1">
    <location>
        <begin position="99"/>
        <end position="117"/>
    </location>
</feature>
<feature type="transmembrane region" description="Helical" evidence="1">
    <location>
        <begin position="21"/>
        <end position="45"/>
    </location>
</feature>
<sequence>MGASVPQSPSSPRLAWSLDTLPVWLVGVLAALVGAVVAEAFTLVARGAGVPMAAAGVWEEKAQKIGVGAVAQSVVLWSIGGIVLAVVLARWAKRPARTFVVACVGFTLLSLAGPGLAQDTAVSTQLVLGATHLLAAAVIVPILARRLAARDAAR</sequence>
<dbReference type="RefSeq" id="WP_091651706.1">
    <property type="nucleotide sequence ID" value="NZ_FMHW01000002.1"/>
</dbReference>
<name>A0A1C6TJB2_9ACTN</name>
<accession>A0A1C6TJB2</accession>
<gene>
    <name evidence="2" type="ORF">GA0074692_6518</name>
</gene>
<dbReference type="InterPro" id="IPR045713">
    <property type="entry name" value="DUF6069"/>
</dbReference>
<feature type="transmembrane region" description="Helical" evidence="1">
    <location>
        <begin position="123"/>
        <end position="144"/>
    </location>
</feature>
<dbReference type="AlphaFoldDB" id="A0A1C6TJB2"/>
<organism evidence="2 3">
    <name type="scientific">Micromonospora pallida</name>
    <dbReference type="NCBI Taxonomy" id="145854"/>
    <lineage>
        <taxon>Bacteria</taxon>
        <taxon>Bacillati</taxon>
        <taxon>Actinomycetota</taxon>
        <taxon>Actinomycetes</taxon>
        <taxon>Micromonosporales</taxon>
        <taxon>Micromonosporaceae</taxon>
        <taxon>Micromonospora</taxon>
    </lineage>
</organism>
<proteinExistence type="predicted"/>
<feature type="transmembrane region" description="Helical" evidence="1">
    <location>
        <begin position="65"/>
        <end position="87"/>
    </location>
</feature>
<dbReference type="Pfam" id="PF19545">
    <property type="entry name" value="DUF6069"/>
    <property type="match status" value="1"/>
</dbReference>